<dbReference type="PATRIC" id="fig|294.131.peg.704"/>
<gene>
    <name evidence="2" type="ORF">VC34_13100</name>
</gene>
<evidence type="ECO:0000313" key="2">
    <source>
        <dbReference type="EMBL" id="KJZ43713.1"/>
    </source>
</evidence>
<dbReference type="InterPro" id="IPR036412">
    <property type="entry name" value="HAD-like_sf"/>
</dbReference>
<protein>
    <submittedName>
        <fullName evidence="2">Haloacid dehalogenase</fullName>
    </submittedName>
</protein>
<proteinExistence type="predicted"/>
<sequence length="342" mass="38534">MTNPISLRHRYGLTLLLTLALSLPALAQTREPLPSWNDGPAKNNIIEFVQAVTDQSSKDFVKPADRIAVFDNDGTLWSEQPMYFELLFAMEEVKRTAPQHPEWKTTQPFKAVLENDHKALGESGMDGILKIFGATHTGMTTEAFDDYAKTWLTQARHPKTGKPYTKMIFQPMLEMLDYLRSQSFKTYIVSGGDTAFMRAFAEQVYGIPPEQVIGTTFVTAYQLKDGQPSILRTAKLAHNDDGPGKPESIDAVIGRRPILAFGNSDGDLQMLQWTAAGPGKRFMGLVHHTDAKREWAYDRQSRIGRLDRALDEAKTRGWTIVDMAAEWRRVYPFEAATPEHVQ</sequence>
<feature type="signal peptide" evidence="1">
    <location>
        <begin position="1"/>
        <end position="27"/>
    </location>
</feature>
<dbReference type="PANTHER" id="PTHR43344">
    <property type="entry name" value="PHOSPHOSERINE PHOSPHATASE"/>
    <property type="match status" value="1"/>
</dbReference>
<feature type="chain" id="PRO_5002478769" evidence="1">
    <location>
        <begin position="28"/>
        <end position="342"/>
    </location>
</feature>
<dbReference type="Gene3D" id="3.40.50.1000">
    <property type="entry name" value="HAD superfamily/HAD-like"/>
    <property type="match status" value="1"/>
</dbReference>
<name>A0A0F4TH02_PSEFL</name>
<keyword evidence="1" id="KW-0732">Signal</keyword>
<dbReference type="SUPFAM" id="SSF56784">
    <property type="entry name" value="HAD-like"/>
    <property type="match status" value="1"/>
</dbReference>
<dbReference type="CDD" id="cd01427">
    <property type="entry name" value="HAD_like"/>
    <property type="match status" value="1"/>
</dbReference>
<organism evidence="2 3">
    <name type="scientific">Pseudomonas fluorescens</name>
    <dbReference type="NCBI Taxonomy" id="294"/>
    <lineage>
        <taxon>Bacteria</taxon>
        <taxon>Pseudomonadati</taxon>
        <taxon>Pseudomonadota</taxon>
        <taxon>Gammaproteobacteria</taxon>
        <taxon>Pseudomonadales</taxon>
        <taxon>Pseudomonadaceae</taxon>
        <taxon>Pseudomonas</taxon>
    </lineage>
</organism>
<dbReference type="EMBL" id="LACD01000015">
    <property type="protein sequence ID" value="KJZ43713.1"/>
    <property type="molecule type" value="Genomic_DNA"/>
</dbReference>
<dbReference type="InterPro" id="IPR050582">
    <property type="entry name" value="HAD-like_SerB"/>
</dbReference>
<accession>A0A0F4TH02</accession>
<dbReference type="AlphaFoldDB" id="A0A0F4TH02"/>
<dbReference type="InterPro" id="IPR023214">
    <property type="entry name" value="HAD_sf"/>
</dbReference>
<evidence type="ECO:0000256" key="1">
    <source>
        <dbReference type="SAM" id="SignalP"/>
    </source>
</evidence>
<evidence type="ECO:0000313" key="3">
    <source>
        <dbReference type="Proteomes" id="UP000033500"/>
    </source>
</evidence>
<comment type="caution">
    <text evidence="2">The sequence shown here is derived from an EMBL/GenBank/DDBJ whole genome shotgun (WGS) entry which is preliminary data.</text>
</comment>
<dbReference type="Proteomes" id="UP000033500">
    <property type="component" value="Unassembled WGS sequence"/>
</dbReference>
<dbReference type="Pfam" id="PF12710">
    <property type="entry name" value="HAD"/>
    <property type="match status" value="1"/>
</dbReference>
<reference evidence="2 3" key="1">
    <citation type="submission" date="2015-03" db="EMBL/GenBank/DDBJ databases">
        <title>Comparative genomics of Pseudomonas insights into diversity of traits involved in vanlence and defense.</title>
        <authorList>
            <person name="Qin Y."/>
        </authorList>
    </citation>
    <scope>NUCLEOTIDE SEQUENCE [LARGE SCALE GENOMIC DNA]</scope>
    <source>
        <strain evidence="2 3">C3</strain>
    </source>
</reference>
<dbReference type="RefSeq" id="WP_046046941.1">
    <property type="nucleotide sequence ID" value="NZ_LACD01000015.1"/>
</dbReference>